<dbReference type="GO" id="GO:0016020">
    <property type="term" value="C:membrane"/>
    <property type="evidence" value="ECO:0007669"/>
    <property type="project" value="UniProtKB-SubCell"/>
</dbReference>
<keyword evidence="7" id="KW-1208">Phospholipid metabolism</keyword>
<dbReference type="PANTHER" id="PTHR15362:SF4">
    <property type="entry name" value="CDP-DIACYLGLYCEROL--INOSITOL 3-PHOSPHATIDYLTRANSFERASE"/>
    <property type="match status" value="1"/>
</dbReference>
<dbReference type="InterPro" id="IPR048254">
    <property type="entry name" value="CDP_ALCOHOL_P_TRANSF_CS"/>
</dbReference>
<gene>
    <name evidence="10" type="ORF">EPUS_02424</name>
</gene>
<feature type="compositionally biased region" description="Polar residues" evidence="9">
    <location>
        <begin position="245"/>
        <end position="260"/>
    </location>
</feature>
<dbReference type="PANTHER" id="PTHR15362">
    <property type="entry name" value="PHOSPHATIDYLINOSITOL SYNTHASE"/>
    <property type="match status" value="1"/>
</dbReference>
<evidence type="ECO:0000256" key="3">
    <source>
        <dbReference type="ARBA" id="ARBA00022692"/>
    </source>
</evidence>
<comment type="subcellular location">
    <subcellularLocation>
        <location evidence="1">Membrane</location>
        <topology evidence="1">Multi-pass membrane protein</topology>
    </subcellularLocation>
</comment>
<evidence type="ECO:0000256" key="4">
    <source>
        <dbReference type="ARBA" id="ARBA00022989"/>
    </source>
</evidence>
<dbReference type="GO" id="GO:0006661">
    <property type="term" value="P:phosphatidylinositol biosynthetic process"/>
    <property type="evidence" value="ECO:0007669"/>
    <property type="project" value="TreeGrafter"/>
</dbReference>
<accession>U1G103</accession>
<dbReference type="AlphaFoldDB" id="U1G103"/>
<evidence type="ECO:0000256" key="2">
    <source>
        <dbReference type="ARBA" id="ARBA00022679"/>
    </source>
</evidence>
<dbReference type="eggNOG" id="KOG3240">
    <property type="taxonomic scope" value="Eukaryota"/>
</dbReference>
<keyword evidence="4" id="KW-1133">Transmembrane helix</keyword>
<feature type="region of interest" description="Disordered" evidence="9">
    <location>
        <begin position="245"/>
        <end position="266"/>
    </location>
</feature>
<evidence type="ECO:0000256" key="7">
    <source>
        <dbReference type="ARBA" id="ARBA00023264"/>
    </source>
</evidence>
<evidence type="ECO:0000313" key="10">
    <source>
        <dbReference type="EMBL" id="ERF70902.1"/>
    </source>
</evidence>
<dbReference type="HOGENOM" id="CLU_067602_0_1_1"/>
<dbReference type="PROSITE" id="PS00379">
    <property type="entry name" value="CDP_ALCOHOL_P_TRANSF"/>
    <property type="match status" value="1"/>
</dbReference>
<dbReference type="EMBL" id="KE721278">
    <property type="protein sequence ID" value="ERF70902.1"/>
    <property type="molecule type" value="Genomic_DNA"/>
</dbReference>
<evidence type="ECO:0008006" key="12">
    <source>
        <dbReference type="Google" id="ProtNLM"/>
    </source>
</evidence>
<evidence type="ECO:0000313" key="11">
    <source>
        <dbReference type="Proteomes" id="UP000019373"/>
    </source>
</evidence>
<evidence type="ECO:0000256" key="9">
    <source>
        <dbReference type="SAM" id="MobiDB-lite"/>
    </source>
</evidence>
<dbReference type="Gene3D" id="1.20.120.1760">
    <property type="match status" value="1"/>
</dbReference>
<evidence type="ECO:0000256" key="6">
    <source>
        <dbReference type="ARBA" id="ARBA00023136"/>
    </source>
</evidence>
<proteinExistence type="inferred from homology"/>
<dbReference type="FunFam" id="1.20.120.1760:FF:000011">
    <property type="entry name" value="Cdp-diacylglycerol-inositol 3-phosphatidyltransferase pis"/>
    <property type="match status" value="1"/>
</dbReference>
<comment type="similarity">
    <text evidence="8">Belongs to the CDP-alcohol phosphatidyltransferase class-I family.</text>
</comment>
<keyword evidence="5" id="KW-0443">Lipid metabolism</keyword>
<dbReference type="OMA" id="GISFPIM"/>
<protein>
    <recommendedName>
        <fullName evidence="12">CDP-diacylglycerol--inositol 3-phosphatidyltransferase</fullName>
    </recommendedName>
</protein>
<dbReference type="Proteomes" id="UP000019373">
    <property type="component" value="Unassembled WGS sequence"/>
</dbReference>
<organism evidence="10 11">
    <name type="scientific">Endocarpon pusillum (strain Z07020 / HMAS-L-300199)</name>
    <name type="common">Lichen-forming fungus</name>
    <dbReference type="NCBI Taxonomy" id="1263415"/>
    <lineage>
        <taxon>Eukaryota</taxon>
        <taxon>Fungi</taxon>
        <taxon>Dikarya</taxon>
        <taxon>Ascomycota</taxon>
        <taxon>Pezizomycotina</taxon>
        <taxon>Eurotiomycetes</taxon>
        <taxon>Chaetothyriomycetidae</taxon>
        <taxon>Verrucariales</taxon>
        <taxon>Verrucariaceae</taxon>
        <taxon>Endocarpon</taxon>
    </lineage>
</organism>
<dbReference type="InterPro" id="IPR043130">
    <property type="entry name" value="CDP-OH_PTrfase_TM_dom"/>
</dbReference>
<dbReference type="RefSeq" id="XP_007803521.1">
    <property type="nucleotide sequence ID" value="XM_007805330.1"/>
</dbReference>
<dbReference type="Pfam" id="PF01066">
    <property type="entry name" value="CDP-OH_P_transf"/>
    <property type="match status" value="1"/>
</dbReference>
<reference evidence="11" key="1">
    <citation type="journal article" date="2014" name="BMC Genomics">
        <title>Genome characteristics reveal the impact of lichenization on lichen-forming fungus Endocarpon pusillum Hedwig (Verrucariales, Ascomycota).</title>
        <authorList>
            <person name="Wang Y.-Y."/>
            <person name="Liu B."/>
            <person name="Zhang X.-Y."/>
            <person name="Zhou Q.-M."/>
            <person name="Zhang T."/>
            <person name="Li H."/>
            <person name="Yu Y.-F."/>
            <person name="Zhang X.-L."/>
            <person name="Hao X.-Y."/>
            <person name="Wang M."/>
            <person name="Wang L."/>
            <person name="Wei J.-C."/>
        </authorList>
    </citation>
    <scope>NUCLEOTIDE SEQUENCE [LARGE SCALE GENOMIC DNA]</scope>
    <source>
        <strain evidence="11">Z07020 / HMAS-L-300199</strain>
    </source>
</reference>
<keyword evidence="11" id="KW-1185">Reference proteome</keyword>
<keyword evidence="3" id="KW-0812">Transmembrane</keyword>
<keyword evidence="2 8" id="KW-0808">Transferase</keyword>
<dbReference type="GO" id="GO:0003881">
    <property type="term" value="F:CDP-diacylglycerol-inositol 3-phosphatidyltransferase activity"/>
    <property type="evidence" value="ECO:0007669"/>
    <property type="project" value="TreeGrafter"/>
</dbReference>
<dbReference type="OrthoDB" id="10251079at2759"/>
<evidence type="ECO:0000256" key="8">
    <source>
        <dbReference type="RuleBase" id="RU003750"/>
    </source>
</evidence>
<sequence>MGAPGRRGGKANKQAQETLPDQVAELEEVMANGTPKMNGTVGKIDERIEREENIFLFIPNVIGWSKGRPALCSIKAEPSRLGYSRIILAIASLYYMPLHPRTCSLLYSISCLLDALDGLAARRYNQSTTFGAVLDMVTDRCTTSCLLVFLASAWPRWSIAFQGLISLDLASHYIHMYATLTMGAQGQSHKKVDSSRSRVLHLYYTNRTVLFLFCSLNELFFISLYLLSFSSPLLTPSLLLNTDANSDPNRPSTLASSTQPGHPANPAPSTLFLNPWSAGALEAARANKMDSTVPWILAGLSAPVCLGKQVINVIQLVKASRWLAEGDVEARKRWRMEQEGKKHT</sequence>
<dbReference type="InterPro" id="IPR000462">
    <property type="entry name" value="CDP-OH_P_trans"/>
</dbReference>
<name>U1G103_ENDPU</name>
<evidence type="ECO:0000256" key="5">
    <source>
        <dbReference type="ARBA" id="ARBA00023098"/>
    </source>
</evidence>
<dbReference type="GO" id="GO:0005794">
    <property type="term" value="C:Golgi apparatus"/>
    <property type="evidence" value="ECO:0007669"/>
    <property type="project" value="TreeGrafter"/>
</dbReference>
<evidence type="ECO:0000256" key="1">
    <source>
        <dbReference type="ARBA" id="ARBA00004141"/>
    </source>
</evidence>
<dbReference type="GeneID" id="19237478"/>
<keyword evidence="6" id="KW-0472">Membrane</keyword>